<evidence type="ECO:0000313" key="1">
    <source>
        <dbReference type="EMBL" id="HBP30920.1"/>
    </source>
</evidence>
<evidence type="ECO:0000313" key="2">
    <source>
        <dbReference type="Proteomes" id="UP000264036"/>
    </source>
</evidence>
<dbReference type="EMBL" id="DOEK01000033">
    <property type="protein sequence ID" value="HBP30920.1"/>
    <property type="molecule type" value="Genomic_DNA"/>
</dbReference>
<sequence>MSPQFPHMPLPQGLTYEFLGTFARSEYALKCAGFARGNASTVEANWDEFSKAIDWHFRRVSDTELKDAVNFLLTDPPRKQILKEGSVIWKDSPPAKGLLKTQKTLLMVRRIRNNLFHGAKIWSPEYRNIDRDRDIRLVQAGLTVLKRCILINQKVRVSFEHGAF</sequence>
<organism evidence="1 2">
    <name type="scientific">Advenella kashmirensis</name>
    <dbReference type="NCBI Taxonomy" id="310575"/>
    <lineage>
        <taxon>Bacteria</taxon>
        <taxon>Pseudomonadati</taxon>
        <taxon>Pseudomonadota</taxon>
        <taxon>Betaproteobacteria</taxon>
        <taxon>Burkholderiales</taxon>
        <taxon>Alcaligenaceae</taxon>
    </lineage>
</organism>
<protein>
    <submittedName>
        <fullName evidence="1">Uncharacterized protein</fullName>
    </submittedName>
</protein>
<proteinExistence type="predicted"/>
<reference evidence="1 2" key="1">
    <citation type="journal article" date="2018" name="Nat. Biotechnol.">
        <title>A standardized bacterial taxonomy based on genome phylogeny substantially revises the tree of life.</title>
        <authorList>
            <person name="Parks D.H."/>
            <person name="Chuvochina M."/>
            <person name="Waite D.W."/>
            <person name="Rinke C."/>
            <person name="Skarshewski A."/>
            <person name="Chaumeil P.A."/>
            <person name="Hugenholtz P."/>
        </authorList>
    </citation>
    <scope>NUCLEOTIDE SEQUENCE [LARGE SCALE GENOMIC DNA]</scope>
    <source>
        <strain evidence="1">UBA10707</strain>
    </source>
</reference>
<gene>
    <name evidence="1" type="ORF">DD666_16070</name>
</gene>
<comment type="caution">
    <text evidence="1">The sequence shown here is derived from an EMBL/GenBank/DDBJ whole genome shotgun (WGS) entry which is preliminary data.</text>
</comment>
<dbReference type="AlphaFoldDB" id="A0A356LIT6"/>
<accession>A0A356LIT6</accession>
<dbReference type="Proteomes" id="UP000264036">
    <property type="component" value="Unassembled WGS sequence"/>
</dbReference>
<name>A0A356LIT6_9BURK</name>